<name>A0AAD8CAS8_BIOPF</name>
<dbReference type="AlphaFoldDB" id="A0AAD8CAS8"/>
<reference evidence="1" key="2">
    <citation type="submission" date="2023-04" db="EMBL/GenBank/DDBJ databases">
        <authorList>
            <person name="Bu L."/>
            <person name="Lu L."/>
            <person name="Laidemitt M.R."/>
            <person name="Zhang S.M."/>
            <person name="Mutuku M."/>
            <person name="Mkoji G."/>
            <person name="Steinauer M."/>
            <person name="Loker E.S."/>
        </authorList>
    </citation>
    <scope>NUCLEOTIDE SEQUENCE</scope>
    <source>
        <strain evidence="1">KasaAsao</strain>
        <tissue evidence="1">Whole Snail</tissue>
    </source>
</reference>
<reference evidence="1" key="1">
    <citation type="journal article" date="2023" name="PLoS Negl. Trop. Dis.">
        <title>A genome sequence for Biomphalaria pfeifferi, the major vector snail for the human-infecting parasite Schistosoma mansoni.</title>
        <authorList>
            <person name="Bu L."/>
            <person name="Lu L."/>
            <person name="Laidemitt M.R."/>
            <person name="Zhang S.M."/>
            <person name="Mutuku M."/>
            <person name="Mkoji G."/>
            <person name="Steinauer M."/>
            <person name="Loker E.S."/>
        </authorList>
    </citation>
    <scope>NUCLEOTIDE SEQUENCE</scope>
    <source>
        <strain evidence="1">KasaAsao</strain>
    </source>
</reference>
<evidence type="ECO:0000313" key="2">
    <source>
        <dbReference type="Proteomes" id="UP001233172"/>
    </source>
</evidence>
<comment type="caution">
    <text evidence="1">The sequence shown here is derived from an EMBL/GenBank/DDBJ whole genome shotgun (WGS) entry which is preliminary data.</text>
</comment>
<keyword evidence="2" id="KW-1185">Reference proteome</keyword>
<protein>
    <submittedName>
        <fullName evidence="1">Uncharacterized protein</fullName>
    </submittedName>
</protein>
<evidence type="ECO:0000313" key="1">
    <source>
        <dbReference type="EMBL" id="KAK0069535.1"/>
    </source>
</evidence>
<organism evidence="1 2">
    <name type="scientific">Biomphalaria pfeifferi</name>
    <name type="common">Bloodfluke planorb</name>
    <name type="synonym">Freshwater snail</name>
    <dbReference type="NCBI Taxonomy" id="112525"/>
    <lineage>
        <taxon>Eukaryota</taxon>
        <taxon>Metazoa</taxon>
        <taxon>Spiralia</taxon>
        <taxon>Lophotrochozoa</taxon>
        <taxon>Mollusca</taxon>
        <taxon>Gastropoda</taxon>
        <taxon>Heterobranchia</taxon>
        <taxon>Euthyneura</taxon>
        <taxon>Panpulmonata</taxon>
        <taxon>Hygrophila</taxon>
        <taxon>Lymnaeoidea</taxon>
        <taxon>Planorbidae</taxon>
        <taxon>Biomphalaria</taxon>
    </lineage>
</organism>
<dbReference type="EMBL" id="JASAOG010000002">
    <property type="protein sequence ID" value="KAK0069535.1"/>
    <property type="molecule type" value="Genomic_DNA"/>
</dbReference>
<sequence>MQSTNRKLKKLQAVICRLHAPYLAHSERGLSHQQGEQIVSSLSGLTLQVQLVAVARNHPFMSPAPMRPAPASCFRSSLL</sequence>
<gene>
    <name evidence="1" type="ORF">Bpfe_000712</name>
</gene>
<accession>A0AAD8CAS8</accession>
<proteinExistence type="predicted"/>
<dbReference type="Proteomes" id="UP001233172">
    <property type="component" value="Unassembled WGS sequence"/>
</dbReference>